<dbReference type="CDD" id="cd01822">
    <property type="entry name" value="Lysophospholipase_L1_like"/>
    <property type="match status" value="1"/>
</dbReference>
<evidence type="ECO:0000313" key="2">
    <source>
        <dbReference type="EMBL" id="MBB6056374.1"/>
    </source>
</evidence>
<dbReference type="Proteomes" id="UP000585721">
    <property type="component" value="Unassembled WGS sequence"/>
</dbReference>
<evidence type="ECO:0000259" key="1">
    <source>
        <dbReference type="Pfam" id="PF13472"/>
    </source>
</evidence>
<dbReference type="Gene3D" id="3.40.50.1110">
    <property type="entry name" value="SGNH hydrolase"/>
    <property type="match status" value="1"/>
</dbReference>
<dbReference type="GO" id="GO:0006629">
    <property type="term" value="P:lipid metabolic process"/>
    <property type="evidence" value="ECO:0007669"/>
    <property type="project" value="InterPro"/>
</dbReference>
<keyword evidence="3" id="KW-1185">Reference proteome</keyword>
<dbReference type="PANTHER" id="PTHR30383">
    <property type="entry name" value="THIOESTERASE 1/PROTEASE 1/LYSOPHOSPHOLIPASE L1"/>
    <property type="match status" value="1"/>
</dbReference>
<dbReference type="AlphaFoldDB" id="A0A841GB60"/>
<feature type="domain" description="SGNH hydrolase-type esterase" evidence="1">
    <location>
        <begin position="17"/>
        <end position="176"/>
    </location>
</feature>
<proteinExistence type="predicted"/>
<dbReference type="EC" id="3.1.2.-" evidence="2"/>
<accession>A0A841GB60</accession>
<dbReference type="RefSeq" id="WP_223157881.1">
    <property type="nucleotide sequence ID" value="NZ_JACHGR010000007.1"/>
</dbReference>
<organism evidence="2 3">
    <name type="scientific">Tolumonas osonensis</name>
    <dbReference type="NCBI Taxonomy" id="675874"/>
    <lineage>
        <taxon>Bacteria</taxon>
        <taxon>Pseudomonadati</taxon>
        <taxon>Pseudomonadota</taxon>
        <taxon>Gammaproteobacteria</taxon>
        <taxon>Aeromonadales</taxon>
        <taxon>Aeromonadaceae</taxon>
        <taxon>Tolumonas</taxon>
    </lineage>
</organism>
<name>A0A841GB60_9GAMM</name>
<dbReference type="InterPro" id="IPR008265">
    <property type="entry name" value="Lipase_GDSL_AS"/>
</dbReference>
<evidence type="ECO:0000313" key="3">
    <source>
        <dbReference type="Proteomes" id="UP000585721"/>
    </source>
</evidence>
<dbReference type="PANTHER" id="PTHR30383:SF24">
    <property type="entry name" value="THIOESTERASE 1_PROTEASE 1_LYSOPHOSPHOLIPASE L1"/>
    <property type="match status" value="1"/>
</dbReference>
<dbReference type="InterPro" id="IPR051532">
    <property type="entry name" value="Ester_Hydrolysis_Enzymes"/>
</dbReference>
<gene>
    <name evidence="2" type="ORF">HNR75_002306</name>
</gene>
<sequence length="199" mass="22138">MLLSIFSLSGHAGTLLILGDSLSAGYMMAAEQSWPVLLHQQWQKEKFPVTIINSSISGSTTQDGLARLPALLSRHKPDWVLIELGANDGIRGFPPAIPYQTLQKSIQIIQQAGAKPLLMQIRIPRNYGVAYIEKLEAIYPRLAEETDTPLLPFFLEPIVTRPELMLNDGIHPTAAAQPLIRDMMAPLLRQYIQTTEKTL</sequence>
<dbReference type="EMBL" id="JACHGR010000007">
    <property type="protein sequence ID" value="MBB6056374.1"/>
    <property type="molecule type" value="Genomic_DNA"/>
</dbReference>
<dbReference type="GO" id="GO:0004622">
    <property type="term" value="F:phosphatidylcholine lysophospholipase activity"/>
    <property type="evidence" value="ECO:0007669"/>
    <property type="project" value="UniProtKB-EC"/>
</dbReference>
<comment type="caution">
    <text evidence="2">The sequence shown here is derived from an EMBL/GenBank/DDBJ whole genome shotgun (WGS) entry which is preliminary data.</text>
</comment>
<dbReference type="InterPro" id="IPR036514">
    <property type="entry name" value="SGNH_hydro_sf"/>
</dbReference>
<dbReference type="SUPFAM" id="SSF52266">
    <property type="entry name" value="SGNH hydrolase"/>
    <property type="match status" value="1"/>
</dbReference>
<protein>
    <submittedName>
        <fullName evidence="2">Acyl-CoA thioesterase-1</fullName>
        <ecNumber evidence="2">3.1.1.5</ecNumber>
        <ecNumber evidence="2">3.1.2.-</ecNumber>
    </submittedName>
</protein>
<reference evidence="2 3" key="1">
    <citation type="submission" date="2020-08" db="EMBL/GenBank/DDBJ databases">
        <title>Genomic Encyclopedia of Type Strains, Phase IV (KMG-IV): sequencing the most valuable type-strain genomes for metagenomic binning, comparative biology and taxonomic classification.</title>
        <authorList>
            <person name="Goeker M."/>
        </authorList>
    </citation>
    <scope>NUCLEOTIDE SEQUENCE [LARGE SCALE GENOMIC DNA]</scope>
    <source>
        <strain evidence="2 3">DSM 22975</strain>
    </source>
</reference>
<dbReference type="InterPro" id="IPR013830">
    <property type="entry name" value="SGNH_hydro"/>
</dbReference>
<dbReference type="PROSITE" id="PS01098">
    <property type="entry name" value="LIPASE_GDSL_SER"/>
    <property type="match status" value="1"/>
</dbReference>
<dbReference type="Pfam" id="PF13472">
    <property type="entry name" value="Lipase_GDSL_2"/>
    <property type="match status" value="1"/>
</dbReference>
<keyword evidence="2" id="KW-0378">Hydrolase</keyword>
<dbReference type="EC" id="3.1.1.5" evidence="2"/>